<evidence type="ECO:0000313" key="2">
    <source>
        <dbReference type="Proteomes" id="UP000325440"/>
    </source>
</evidence>
<gene>
    <name evidence="1" type="ORF">CINCED_3A014963</name>
</gene>
<dbReference type="AlphaFoldDB" id="A0A5E4MPP8"/>
<organism evidence="1 2">
    <name type="scientific">Cinara cedri</name>
    <dbReference type="NCBI Taxonomy" id="506608"/>
    <lineage>
        <taxon>Eukaryota</taxon>
        <taxon>Metazoa</taxon>
        <taxon>Ecdysozoa</taxon>
        <taxon>Arthropoda</taxon>
        <taxon>Hexapoda</taxon>
        <taxon>Insecta</taxon>
        <taxon>Pterygota</taxon>
        <taxon>Neoptera</taxon>
        <taxon>Paraneoptera</taxon>
        <taxon>Hemiptera</taxon>
        <taxon>Sternorrhyncha</taxon>
        <taxon>Aphidomorpha</taxon>
        <taxon>Aphidoidea</taxon>
        <taxon>Aphididae</taxon>
        <taxon>Lachninae</taxon>
        <taxon>Cinara</taxon>
    </lineage>
</organism>
<dbReference type="EMBL" id="CABPRJ010000968">
    <property type="protein sequence ID" value="VVC33438.1"/>
    <property type="molecule type" value="Genomic_DNA"/>
</dbReference>
<keyword evidence="2" id="KW-1185">Reference proteome</keyword>
<accession>A0A5E4MPP8</accession>
<proteinExistence type="predicted"/>
<name>A0A5E4MPP8_9HEMI</name>
<sequence length="132" mass="14697">MALLLYVHRDVSTNYAKQTFPDVKNISLEVCRRNRNAPVLMKVTSDSSRANVTVRVRKSVTPFLRPAQFGANLELPSATMMKLVHLPERETAGSMLIYFDGGYSATMIATGSRTRGYMDNLSGCLTNIECFV</sequence>
<protein>
    <submittedName>
        <fullName evidence="1">Uncharacterized protein</fullName>
    </submittedName>
</protein>
<dbReference type="Proteomes" id="UP000325440">
    <property type="component" value="Unassembled WGS sequence"/>
</dbReference>
<evidence type="ECO:0000313" key="1">
    <source>
        <dbReference type="EMBL" id="VVC33438.1"/>
    </source>
</evidence>
<reference evidence="1 2" key="1">
    <citation type="submission" date="2019-08" db="EMBL/GenBank/DDBJ databases">
        <authorList>
            <person name="Alioto T."/>
            <person name="Alioto T."/>
            <person name="Gomez Garrido J."/>
        </authorList>
    </citation>
    <scope>NUCLEOTIDE SEQUENCE [LARGE SCALE GENOMIC DNA]</scope>
</reference>